<feature type="chain" id="PRO_5043623377" evidence="1">
    <location>
        <begin position="22"/>
        <end position="128"/>
    </location>
</feature>
<reference evidence="2 3" key="1">
    <citation type="submission" date="2017-09" db="EMBL/GenBank/DDBJ databases">
        <title>Genomics of the genus Arcobacter.</title>
        <authorList>
            <person name="Perez-Cataluna A."/>
            <person name="Figueras M.J."/>
            <person name="Salas-Masso N."/>
        </authorList>
    </citation>
    <scope>NUCLEOTIDE SEQUENCE [LARGE SCALE GENOMIC DNA]</scope>
    <source>
        <strain evidence="2 3">CECT 7386</strain>
    </source>
</reference>
<dbReference type="RefSeq" id="WP_114840934.1">
    <property type="nucleotide sequence ID" value="NZ_CP031219.1"/>
</dbReference>
<dbReference type="KEGG" id="amyt:AMYT_0440"/>
<keyword evidence="1" id="KW-0732">Signal</keyword>
<comment type="caution">
    <text evidence="2">The sequence shown here is derived from an EMBL/GenBank/DDBJ whole genome shotgun (WGS) entry which is preliminary data.</text>
</comment>
<keyword evidence="3" id="KW-1185">Reference proteome</keyword>
<proteinExistence type="predicted"/>
<name>A0AAX2AIR5_9BACT</name>
<evidence type="ECO:0000313" key="3">
    <source>
        <dbReference type="Proteomes" id="UP000290092"/>
    </source>
</evidence>
<organism evidence="2 3">
    <name type="scientific">Malaciobacter mytili LMG 24559</name>
    <dbReference type="NCBI Taxonomy" id="1032238"/>
    <lineage>
        <taxon>Bacteria</taxon>
        <taxon>Pseudomonadati</taxon>
        <taxon>Campylobacterota</taxon>
        <taxon>Epsilonproteobacteria</taxon>
        <taxon>Campylobacterales</taxon>
        <taxon>Arcobacteraceae</taxon>
        <taxon>Malaciobacter</taxon>
    </lineage>
</organism>
<dbReference type="AlphaFoldDB" id="A0AAX2AIR5"/>
<protein>
    <submittedName>
        <fullName evidence="2">Uncharacterized protein</fullName>
    </submittedName>
</protein>
<dbReference type="EMBL" id="NXID01000002">
    <property type="protein sequence ID" value="RXK16927.1"/>
    <property type="molecule type" value="Genomic_DNA"/>
</dbReference>
<evidence type="ECO:0000256" key="1">
    <source>
        <dbReference type="SAM" id="SignalP"/>
    </source>
</evidence>
<dbReference type="Proteomes" id="UP000290092">
    <property type="component" value="Unassembled WGS sequence"/>
</dbReference>
<sequence>MKKLILIKVVLSIFFTLYANSTNIRQARAIGIFDENGNGENIQHIRKTKNDYNGTCFTKVSVFGNFYYTTPNVYIGNSKGYLQKEESIFNKNKIKIGTTLLYKHYNVTNGYIKVSIDNKTYDSKVFVK</sequence>
<accession>A0AAX2AIR5</accession>
<gene>
    <name evidence="2" type="ORF">CP985_00470</name>
</gene>
<feature type="signal peptide" evidence="1">
    <location>
        <begin position="1"/>
        <end position="21"/>
    </location>
</feature>
<evidence type="ECO:0000313" key="2">
    <source>
        <dbReference type="EMBL" id="RXK16927.1"/>
    </source>
</evidence>